<dbReference type="FunFam" id="1.10.10.10:FF:000410">
    <property type="entry name" value="ADA regulatory protein, putative"/>
    <property type="match status" value="1"/>
</dbReference>
<feature type="region of interest" description="Disordered" evidence="12">
    <location>
        <begin position="1"/>
        <end position="42"/>
    </location>
</feature>
<evidence type="ECO:0000259" key="13">
    <source>
        <dbReference type="PROSITE" id="PS01124"/>
    </source>
</evidence>
<dbReference type="GO" id="GO:0043565">
    <property type="term" value="F:sequence-specific DNA binding"/>
    <property type="evidence" value="ECO:0007669"/>
    <property type="project" value="InterPro"/>
</dbReference>
<evidence type="ECO:0000256" key="11">
    <source>
        <dbReference type="PIRSR" id="PIRSR000409-3"/>
    </source>
</evidence>
<dbReference type="InterPro" id="IPR014048">
    <property type="entry name" value="MethylDNA_cys_MeTrfase_DNA-bd"/>
</dbReference>
<dbReference type="NCBIfam" id="TIGR00589">
    <property type="entry name" value="ogt"/>
    <property type="match status" value="1"/>
</dbReference>
<feature type="binding site" evidence="11">
    <location>
        <position position="105"/>
    </location>
    <ligand>
        <name>Zn(2+)</name>
        <dbReference type="ChEBI" id="CHEBI:29105"/>
    </ligand>
</feature>
<keyword evidence="3" id="KW-0808">Transferase</keyword>
<dbReference type="InterPro" id="IPR016221">
    <property type="entry name" value="Bifunct_regulatory_prot_Ada"/>
</dbReference>
<dbReference type="SUPFAM" id="SSF46767">
    <property type="entry name" value="Methylated DNA-protein cysteine methyltransferase, C-terminal domain"/>
    <property type="match status" value="1"/>
</dbReference>
<dbReference type="PANTHER" id="PTHR10815">
    <property type="entry name" value="METHYLATED-DNA--PROTEIN-CYSTEINE METHYLTRANSFERASE"/>
    <property type="match status" value="1"/>
</dbReference>
<feature type="active site" description="Nucleophile; methyl group acceptor from either O6-methylguanine or O4-methylthymine" evidence="10">
    <location>
        <position position="361"/>
    </location>
</feature>
<dbReference type="Gene3D" id="3.40.10.10">
    <property type="entry name" value="DNA Methylphosphotriester Repair Domain"/>
    <property type="match status" value="1"/>
</dbReference>
<dbReference type="GO" id="GO:0006281">
    <property type="term" value="P:DNA repair"/>
    <property type="evidence" value="ECO:0007669"/>
    <property type="project" value="UniProtKB-KW"/>
</dbReference>
<dbReference type="InterPro" id="IPR008332">
    <property type="entry name" value="MethylG_MeTrfase_N"/>
</dbReference>
<keyword evidence="2" id="KW-0489">Methyltransferase</keyword>
<evidence type="ECO:0000256" key="2">
    <source>
        <dbReference type="ARBA" id="ARBA00022603"/>
    </source>
</evidence>
<evidence type="ECO:0000256" key="8">
    <source>
        <dbReference type="ARBA" id="ARBA00023204"/>
    </source>
</evidence>
<dbReference type="InterPro" id="IPR036388">
    <property type="entry name" value="WH-like_DNA-bd_sf"/>
</dbReference>
<organism evidence="14 15">
    <name type="scientific">Pandoraea eparura</name>
    <dbReference type="NCBI Taxonomy" id="2508291"/>
    <lineage>
        <taxon>Bacteria</taxon>
        <taxon>Pseudomonadati</taxon>
        <taxon>Pseudomonadota</taxon>
        <taxon>Betaproteobacteria</taxon>
        <taxon>Burkholderiales</taxon>
        <taxon>Burkholderiaceae</taxon>
        <taxon>Pandoraea</taxon>
    </lineage>
</organism>
<feature type="domain" description="HTH araC/xylS-type" evidence="13">
    <location>
        <begin position="141"/>
        <end position="223"/>
    </location>
</feature>
<comment type="catalytic activity">
    <reaction evidence="9">
        <text>a 6-O-methyl-2'-deoxyguanosine in DNA + L-cysteinyl-[protein] = S-methyl-L-cysteinyl-[protein] + a 2'-deoxyguanosine in DNA</text>
        <dbReference type="Rhea" id="RHEA:24000"/>
        <dbReference type="Rhea" id="RHEA-COMP:10131"/>
        <dbReference type="Rhea" id="RHEA-COMP:10132"/>
        <dbReference type="Rhea" id="RHEA-COMP:11367"/>
        <dbReference type="Rhea" id="RHEA-COMP:11368"/>
        <dbReference type="ChEBI" id="CHEBI:29950"/>
        <dbReference type="ChEBI" id="CHEBI:82612"/>
        <dbReference type="ChEBI" id="CHEBI:85445"/>
        <dbReference type="ChEBI" id="CHEBI:85448"/>
        <dbReference type="EC" id="2.1.1.63"/>
    </reaction>
</comment>
<dbReference type="GO" id="GO:0003700">
    <property type="term" value="F:DNA-binding transcription factor activity"/>
    <property type="evidence" value="ECO:0007669"/>
    <property type="project" value="InterPro"/>
</dbReference>
<name>A0A5E4TE47_9BURK</name>
<evidence type="ECO:0000313" key="15">
    <source>
        <dbReference type="Proteomes" id="UP000400981"/>
    </source>
</evidence>
<dbReference type="GO" id="GO:0008270">
    <property type="term" value="F:zinc ion binding"/>
    <property type="evidence" value="ECO:0007669"/>
    <property type="project" value="InterPro"/>
</dbReference>
<dbReference type="InterPro" id="IPR035451">
    <property type="entry name" value="Ada-like_dom_sf"/>
</dbReference>
<dbReference type="SUPFAM" id="SSF46689">
    <property type="entry name" value="Homeodomain-like"/>
    <property type="match status" value="1"/>
</dbReference>
<feature type="compositionally biased region" description="Low complexity" evidence="12">
    <location>
        <begin position="21"/>
        <end position="35"/>
    </location>
</feature>
<evidence type="ECO:0000256" key="1">
    <source>
        <dbReference type="ARBA" id="ARBA00001286"/>
    </source>
</evidence>
<dbReference type="GO" id="GO:0003908">
    <property type="term" value="F:methylated-DNA-[protein]-cysteine S-methyltransferase activity"/>
    <property type="evidence" value="ECO:0007669"/>
    <property type="project" value="UniProtKB-EC"/>
</dbReference>
<dbReference type="SUPFAM" id="SSF53155">
    <property type="entry name" value="Methylated DNA-protein cysteine methyltransferase domain"/>
    <property type="match status" value="1"/>
</dbReference>
<feature type="binding site" evidence="11">
    <location>
        <position position="108"/>
    </location>
    <ligand>
        <name>Zn(2+)</name>
        <dbReference type="ChEBI" id="CHEBI:29105"/>
    </ligand>
</feature>
<keyword evidence="4" id="KW-0227">DNA damage</keyword>
<dbReference type="InterPro" id="IPR001497">
    <property type="entry name" value="MethylDNA_cys_MeTrfase_AS"/>
</dbReference>
<dbReference type="PROSITE" id="PS00374">
    <property type="entry name" value="MGMT"/>
    <property type="match status" value="1"/>
</dbReference>
<dbReference type="Proteomes" id="UP000400981">
    <property type="component" value="Unassembled WGS sequence"/>
</dbReference>
<evidence type="ECO:0000256" key="3">
    <source>
        <dbReference type="ARBA" id="ARBA00022679"/>
    </source>
</evidence>
<protein>
    <submittedName>
        <fullName evidence="14">Bifunctional transcriptional activator/DNA repair enzyme Ada</fullName>
    </submittedName>
</protein>
<dbReference type="SMART" id="SM00342">
    <property type="entry name" value="HTH_ARAC"/>
    <property type="match status" value="1"/>
</dbReference>
<dbReference type="CDD" id="cd06445">
    <property type="entry name" value="ATase"/>
    <property type="match status" value="1"/>
</dbReference>
<dbReference type="PIRSF" id="PIRSF000409">
    <property type="entry name" value="Ada"/>
    <property type="match status" value="1"/>
</dbReference>
<dbReference type="PROSITE" id="PS01124">
    <property type="entry name" value="HTH_ARAC_FAMILY_2"/>
    <property type="match status" value="1"/>
</dbReference>
<keyword evidence="11" id="KW-0479">Metal-binding</keyword>
<evidence type="ECO:0000256" key="10">
    <source>
        <dbReference type="PIRSR" id="PIRSR000409-1"/>
    </source>
</evidence>
<evidence type="ECO:0000256" key="4">
    <source>
        <dbReference type="ARBA" id="ARBA00022763"/>
    </source>
</evidence>
<proteinExistence type="predicted"/>
<comment type="cofactor">
    <cofactor evidence="11">
        <name>Zn(2+)</name>
        <dbReference type="ChEBI" id="CHEBI:29105"/>
    </cofactor>
    <text evidence="11">Binds 1 zinc ion per subunit.</text>
</comment>
<accession>A0A5E4TE47</accession>
<dbReference type="InterPro" id="IPR036631">
    <property type="entry name" value="MGMT_N_sf"/>
</dbReference>
<dbReference type="NCBIfam" id="NF011964">
    <property type="entry name" value="PRK15435.1"/>
    <property type="match status" value="1"/>
</dbReference>
<evidence type="ECO:0000313" key="14">
    <source>
        <dbReference type="EMBL" id="VVD86077.1"/>
    </source>
</evidence>
<dbReference type="Pfam" id="PF01035">
    <property type="entry name" value="DNA_binding_1"/>
    <property type="match status" value="1"/>
</dbReference>
<feature type="binding site" evidence="11">
    <location>
        <position position="78"/>
    </location>
    <ligand>
        <name>Zn(2+)</name>
        <dbReference type="ChEBI" id="CHEBI:29105"/>
    </ligand>
</feature>
<keyword evidence="11" id="KW-0862">Zinc</keyword>
<sequence length="407" mass="43480">MQNHSMTAKRPFRPGSRTNDPRPAQASAPPAAANDRAPESRYATDDAKWAAVAARDKQADGAFFYAVRTTGVYCRPSCGARLARRENVTFHTDSATAERAGFRPCKRCHPEQDAPGAGHARHTALVTAACRQIETAEVPPRLDALAAEAGLSPHYFHRLFRAVTGVTPRAYANAHRAERVRDALPAAASVTSAFYDAGFNSNGRFYASADALLGMKPAAFRAGGQAESIRFAVAQCSLGALLVAATSRGLCAVSLGDDPETLVKALQDRFPNAELVGADAEFERWVAQVVGFVESPRVGLSLPLDVRGTAFQQRVWQALRDVPAGMTASYTQIAERIGAPRAVRAVAQACASNPLAVVIPCHRIVRNDGALSGYRWGVERKRALLAQEGSEGDECGEGGDVTPQVTR</sequence>
<comment type="catalytic activity">
    <reaction evidence="1">
        <text>a 4-O-methyl-thymidine in DNA + L-cysteinyl-[protein] = a thymidine in DNA + S-methyl-L-cysteinyl-[protein]</text>
        <dbReference type="Rhea" id="RHEA:53428"/>
        <dbReference type="Rhea" id="RHEA-COMP:10131"/>
        <dbReference type="Rhea" id="RHEA-COMP:10132"/>
        <dbReference type="Rhea" id="RHEA-COMP:13555"/>
        <dbReference type="Rhea" id="RHEA-COMP:13556"/>
        <dbReference type="ChEBI" id="CHEBI:29950"/>
        <dbReference type="ChEBI" id="CHEBI:82612"/>
        <dbReference type="ChEBI" id="CHEBI:137386"/>
        <dbReference type="ChEBI" id="CHEBI:137387"/>
        <dbReference type="EC" id="2.1.1.63"/>
    </reaction>
</comment>
<dbReference type="Pfam" id="PF12833">
    <property type="entry name" value="HTH_18"/>
    <property type="match status" value="1"/>
</dbReference>
<evidence type="ECO:0000256" key="7">
    <source>
        <dbReference type="ARBA" id="ARBA00023163"/>
    </source>
</evidence>
<feature type="active site" description="Nucleophile; methyl group acceptor from methylphosphotriester" evidence="10">
    <location>
        <position position="74"/>
    </location>
</feature>
<dbReference type="InterPro" id="IPR004026">
    <property type="entry name" value="Ada_DNA_repair_Zn-bd"/>
</dbReference>
<dbReference type="InterPro" id="IPR018060">
    <property type="entry name" value="HTH_AraC"/>
</dbReference>
<dbReference type="GO" id="GO:0032259">
    <property type="term" value="P:methylation"/>
    <property type="evidence" value="ECO:0007669"/>
    <property type="project" value="UniProtKB-KW"/>
</dbReference>
<dbReference type="EMBL" id="CABPSH010000002">
    <property type="protein sequence ID" value="VVD86077.1"/>
    <property type="molecule type" value="Genomic_DNA"/>
</dbReference>
<evidence type="ECO:0000256" key="6">
    <source>
        <dbReference type="ARBA" id="ARBA00023159"/>
    </source>
</evidence>
<dbReference type="Gene3D" id="3.30.160.70">
    <property type="entry name" value="Methylated DNA-protein cysteine methyltransferase domain"/>
    <property type="match status" value="1"/>
</dbReference>
<keyword evidence="6" id="KW-0010">Activator</keyword>
<keyword evidence="5" id="KW-0805">Transcription regulation</keyword>
<gene>
    <name evidence="14" type="primary">ada</name>
    <name evidence="14" type="ORF">PEP31012_01360</name>
</gene>
<keyword evidence="7" id="KW-0804">Transcription</keyword>
<dbReference type="InterPro" id="IPR009057">
    <property type="entry name" value="Homeodomain-like_sf"/>
</dbReference>
<keyword evidence="15" id="KW-1185">Reference proteome</keyword>
<dbReference type="Pfam" id="PF02870">
    <property type="entry name" value="Methyltransf_1N"/>
    <property type="match status" value="1"/>
</dbReference>
<dbReference type="Gene3D" id="1.10.10.10">
    <property type="entry name" value="Winged helix-like DNA-binding domain superfamily/Winged helix DNA-binding domain"/>
    <property type="match status" value="1"/>
</dbReference>
<dbReference type="PANTHER" id="PTHR10815:SF14">
    <property type="entry name" value="BIFUNCTIONAL TRANSCRIPTIONAL ACTIVATOR_DNA REPAIR ENZYME ADA"/>
    <property type="match status" value="1"/>
</dbReference>
<dbReference type="SUPFAM" id="SSF57884">
    <property type="entry name" value="Ada DNA repair protein, N-terminal domain (N-Ada 10)"/>
    <property type="match status" value="1"/>
</dbReference>
<evidence type="ECO:0000256" key="12">
    <source>
        <dbReference type="SAM" id="MobiDB-lite"/>
    </source>
</evidence>
<keyword evidence="8" id="KW-0234">DNA repair</keyword>
<evidence type="ECO:0000256" key="9">
    <source>
        <dbReference type="ARBA" id="ARBA00049348"/>
    </source>
</evidence>
<dbReference type="InterPro" id="IPR036217">
    <property type="entry name" value="MethylDNA_cys_MeTrfase_DNAb"/>
</dbReference>
<feature type="binding site" evidence="11">
    <location>
        <position position="74"/>
    </location>
    <ligand>
        <name>Zn(2+)</name>
        <dbReference type="ChEBI" id="CHEBI:29105"/>
    </ligand>
</feature>
<dbReference type="AlphaFoldDB" id="A0A5E4TE47"/>
<evidence type="ECO:0000256" key="5">
    <source>
        <dbReference type="ARBA" id="ARBA00023015"/>
    </source>
</evidence>
<reference evidence="14 15" key="1">
    <citation type="submission" date="2019-08" db="EMBL/GenBank/DDBJ databases">
        <authorList>
            <person name="Peeters C."/>
        </authorList>
    </citation>
    <scope>NUCLEOTIDE SEQUENCE [LARGE SCALE GENOMIC DNA]</scope>
    <source>
        <strain evidence="14 15">LMG 31012</strain>
    </source>
</reference>
<dbReference type="Pfam" id="PF02805">
    <property type="entry name" value="Ada_Zn_binding"/>
    <property type="match status" value="1"/>
</dbReference>
<dbReference type="Gene3D" id="1.10.10.60">
    <property type="entry name" value="Homeodomain-like"/>
    <property type="match status" value="1"/>
</dbReference>